<dbReference type="Gene3D" id="3.40.50.300">
    <property type="entry name" value="P-loop containing nucleotide triphosphate hydrolases"/>
    <property type="match status" value="2"/>
</dbReference>
<dbReference type="GO" id="GO:0005524">
    <property type="term" value="F:ATP binding"/>
    <property type="evidence" value="ECO:0007669"/>
    <property type="project" value="InterPro"/>
</dbReference>
<dbReference type="PANTHER" id="PTHR23076">
    <property type="entry name" value="METALLOPROTEASE M41 FTSH"/>
    <property type="match status" value="1"/>
</dbReference>
<gene>
    <name evidence="4" type="primary">ftsH</name>
</gene>
<keyword evidence="2" id="KW-0812">Transmembrane</keyword>
<dbReference type="InterPro" id="IPR003593">
    <property type="entry name" value="AAA+_ATPase"/>
</dbReference>
<reference evidence="4" key="1">
    <citation type="journal article" date="2014" name="BMC Evol. Biol.">
        <title>Chloroplast phylogenomic analysis resolves deep-level relationships within the green algal class Trebouxiophyceae.</title>
        <authorList>
            <person name="Lemieux C."/>
            <person name="Otis C."/>
            <person name="Turmel M."/>
        </authorList>
    </citation>
    <scope>NUCLEOTIDE SEQUENCE</scope>
</reference>
<dbReference type="SUPFAM" id="SSF52540">
    <property type="entry name" value="P-loop containing nucleoside triphosphate hydrolases"/>
    <property type="match status" value="1"/>
</dbReference>
<keyword evidence="4" id="KW-0150">Chloroplast</keyword>
<dbReference type="InterPro" id="IPR003959">
    <property type="entry name" value="ATPase_AAA_core"/>
</dbReference>
<protein>
    <submittedName>
        <fullName evidence="4">Cell division protein</fullName>
    </submittedName>
</protein>
<proteinExistence type="predicted"/>
<dbReference type="GO" id="GO:0016887">
    <property type="term" value="F:ATP hydrolysis activity"/>
    <property type="evidence" value="ECO:0007669"/>
    <property type="project" value="InterPro"/>
</dbReference>
<dbReference type="GO" id="GO:0006508">
    <property type="term" value="P:proteolysis"/>
    <property type="evidence" value="ECO:0007669"/>
    <property type="project" value="InterPro"/>
</dbReference>
<dbReference type="PANTHER" id="PTHR23076:SF97">
    <property type="entry name" value="ATP-DEPENDENT ZINC METALLOPROTEASE YME1L1"/>
    <property type="match status" value="1"/>
</dbReference>
<dbReference type="GO" id="GO:0051301">
    <property type="term" value="P:cell division"/>
    <property type="evidence" value="ECO:0007669"/>
    <property type="project" value="UniProtKB-KW"/>
</dbReference>
<organism evidence="4">
    <name type="scientific">Pseudochloris wilhelmii</name>
    <dbReference type="NCBI Taxonomy" id="1418016"/>
    <lineage>
        <taxon>Eukaryota</taxon>
        <taxon>Viridiplantae</taxon>
        <taxon>Chlorophyta</taxon>
        <taxon>core chlorophytes</taxon>
        <taxon>Trebouxiophyceae</taxon>
        <taxon>Chlorellales</taxon>
        <taxon>Chlorellaceae</taxon>
        <taxon>Pseudochloris</taxon>
    </lineage>
</organism>
<dbReference type="Pfam" id="PF00004">
    <property type="entry name" value="AAA"/>
    <property type="match status" value="2"/>
</dbReference>
<name>A0A097KQM5_9CHLO</name>
<dbReference type="GO" id="GO:0005886">
    <property type="term" value="C:plasma membrane"/>
    <property type="evidence" value="ECO:0007669"/>
    <property type="project" value="TreeGrafter"/>
</dbReference>
<accession>A0A097KQM5</accession>
<feature type="transmembrane region" description="Helical" evidence="2">
    <location>
        <begin position="148"/>
        <end position="167"/>
    </location>
</feature>
<dbReference type="RefSeq" id="YP_009106718.1">
    <property type="nucleotide sequence ID" value="NC_025547.1"/>
</dbReference>
<dbReference type="SUPFAM" id="SSF140990">
    <property type="entry name" value="FtsH protease domain-like"/>
    <property type="match status" value="2"/>
</dbReference>
<evidence type="ECO:0000256" key="2">
    <source>
        <dbReference type="SAM" id="Phobius"/>
    </source>
</evidence>
<dbReference type="SMART" id="SM00382">
    <property type="entry name" value="AAA"/>
    <property type="match status" value="1"/>
</dbReference>
<dbReference type="Gene3D" id="1.20.58.760">
    <property type="entry name" value="Peptidase M41"/>
    <property type="match status" value="2"/>
</dbReference>
<dbReference type="Gene3D" id="1.10.8.60">
    <property type="match status" value="1"/>
</dbReference>
<evidence type="ECO:0000256" key="1">
    <source>
        <dbReference type="SAM" id="MobiDB-lite"/>
    </source>
</evidence>
<dbReference type="GO" id="GO:0004176">
    <property type="term" value="F:ATP-dependent peptidase activity"/>
    <property type="evidence" value="ECO:0007669"/>
    <property type="project" value="InterPro"/>
</dbReference>
<keyword evidence="4" id="KW-0131">Cell cycle</keyword>
<dbReference type="PROSITE" id="PS00674">
    <property type="entry name" value="AAA"/>
    <property type="match status" value="1"/>
</dbReference>
<keyword evidence="4" id="KW-0132">Cell division</keyword>
<feature type="domain" description="AAA+ ATPase" evidence="3">
    <location>
        <begin position="1278"/>
        <end position="1465"/>
    </location>
</feature>
<dbReference type="InterPro" id="IPR027417">
    <property type="entry name" value="P-loop_NTPase"/>
</dbReference>
<evidence type="ECO:0000259" key="3">
    <source>
        <dbReference type="SMART" id="SM00382"/>
    </source>
</evidence>
<keyword evidence="2" id="KW-1133">Transmembrane helix</keyword>
<dbReference type="GeneID" id="22161088"/>
<evidence type="ECO:0000313" key="4">
    <source>
        <dbReference type="EMBL" id="AIT95488.1"/>
    </source>
</evidence>
<keyword evidence="2" id="KW-0472">Membrane</keyword>
<keyword evidence="4" id="KW-0934">Plastid</keyword>
<sequence>MNRYYPNKGKYYLARRNTRLEKIKDLLSKYLNINLELNHLDDNEPIPAGPLLKIFIETELKSFFSNYQDSKALDIKVKINESIENVSILKLFTLIPQYTVIKLQEVFLSLRGIIMVLNSTEFQTISQVYLASNIEEARFAIRAKIPQLNVFGAFGMIPFILGLSYFLRSKYSNANINLVLRDTLPIFSQPLETIAWETFEYNTKHDLEIEDGSWYEDSIVVRKKIPNQKIFINGITQSFVLESNINNNSRIKKIFLNPDQLPLKLESFNSNIQENPSIIESKYSFQSAQKNQINPQLEKPIQDKQTSESQFNNLYNQYCALKSKYKKIFQNKNSKISFYSLLESFFEQEKFINNAISADWLESTKFPITLPNWDKVIELEIPILLEEEIKAALTDEVETLNNLKLAKQAFFGLAQQAILRDRPEGKMELIKEEEQAAYTQKLQELWGLGDDNENLNSETLKRGDFSEQEFFEESISEEQNQTGPSSTKLRLAEYMTALANLEISPEEIAKQITGINKSIRESKRTINFLNVVLAKNNSEKDQRSKTNTKQKNQSLQKLYQFLNIKDRDELDALNYYLSLYINSQELNTQNNKKTLTEKIRTFFQSILISDQIEQNCHKLDNNALLKRNNQNANLYKPLIHNFIESYSIPTRQMSGYTYPDMRETNLLSNFIWELFFGIQNHNWLKIALPTNFAALQNFVPKTLDSFNVPITKIKIGNQYQQNFNFKNQKDNPPIPPKTSDIFDPIRNFDLTVPLDNNQKQGVIDESKTLYDWFWDRVSPYNPFAIQQVHYATDDFTWASKNKPSQSWPTSLYIQEGLRTGKRDIDINEIEELKKEYAKSTIEKNEVKNKNEKGVSSEKEALEISNIEIRENIDPNPVDFTSIPTSEFFGLPKIGPIDTVLREHNSFLPWENDVYMVPFSSNEWKQQLNHFETALNEISKKEIIDKVNNPAISTKGINEIWEDWQTQLLILQDEVDSQLAKKIESFRAKEDSTKKPTKKKKNNKKKSKEQSKDKKENTLLKPIQYSLVKTYYPQDSISLLPLITIKRPISSSNTAAFDTREQVDYHFTAPFHVQENLNPVFELNETPYENFLGTNVQTYHRVGAPLVPQAYSVSPIEKVLNTPFFQNQKIQQYLKNSYVQNGLRRLKLIETNLFGPTHWEGFQTNFGSIQNWILALSGIGLSYLIFLVGQDALLLYARETLYYIMVLAVQWGLATPYLKQQISFITGEKDFIAFRILPQINKNWRSVAGARIVTPELVDMVLTLRMMQKFKTRRLWRTFPTGFLFHGPPGTGKTLLVQILASEAQVPVISISAESILQDYTQGDDRLEMAFEEAQRLAPSILFIDEIDGLGERRPEIAKPENRNWWLTTFWEEEDFETIGDEPIAYSSSEPPKMRPGSVGYMPYYAKRTQQLRKLVILLVELDDISKYRATSGIVVIGATNRLQILDPALRRPGRLENQIYFELPDAEKRAELIKLYSKGVEFDSTLIDAPTVWNYILERTYAFTPADLAMVMKESAVKSIISNSKHTVETIEHGIERLVTEKIFKPKNSDPGALSSLQLAYHQAGKIILSAVLADVIPVIVAHLWPHELNSRGKRIQALREEKFLTTLFPQPFGNRLIACYGGLAAETLFLQYGSSRNAYGYFSTLGLDDIVLGERLSQLMITSKYFYSTNFETLDWINISSNWNQQEFTRNGLLLKRRRIEAIADDKVSLDFEFKQFLDPDLTRETEYKFDEYEDPNQQVQERTQDTGWWYNHFKTIYQDHDLGFDPSGRFARKIWFRDEWNLFYYDDQKTWKRNLDWLKPEIVLQTHQFESNLSPTRIKWSDISDIQAEYQRHSLILNAFNKALLILEENRELLDTLVYALIEKKILRAPEINNILEKFSISTQEKAETQTDVVQENRGIRVISRDWGKNSRKPDTRWLNIDEIQQNVKMEL</sequence>
<feature type="compositionally biased region" description="Basic residues" evidence="1">
    <location>
        <begin position="994"/>
        <end position="1006"/>
    </location>
</feature>
<dbReference type="CDD" id="cd19481">
    <property type="entry name" value="RecA-like_protease"/>
    <property type="match status" value="1"/>
</dbReference>
<dbReference type="InterPro" id="IPR037219">
    <property type="entry name" value="Peptidase_M41-like"/>
</dbReference>
<feature type="region of interest" description="Disordered" evidence="1">
    <location>
        <begin position="986"/>
        <end position="1014"/>
    </location>
</feature>
<geneLocation type="chloroplast" evidence="4"/>
<dbReference type="EMBL" id="KM462886">
    <property type="protein sequence ID" value="AIT95488.1"/>
    <property type="molecule type" value="Genomic_DNA"/>
</dbReference>
<dbReference type="InterPro" id="IPR003960">
    <property type="entry name" value="ATPase_AAA_CS"/>
</dbReference>
<dbReference type="GO" id="GO:0004222">
    <property type="term" value="F:metalloendopeptidase activity"/>
    <property type="evidence" value="ECO:0007669"/>
    <property type="project" value="InterPro"/>
</dbReference>
<dbReference type="GO" id="GO:0030163">
    <property type="term" value="P:protein catabolic process"/>
    <property type="evidence" value="ECO:0007669"/>
    <property type="project" value="TreeGrafter"/>
</dbReference>